<comment type="caution">
    <text evidence="8">The sequence shown here is derived from an EMBL/GenBank/DDBJ whole genome shotgun (WGS) entry which is preliminary data.</text>
</comment>
<dbReference type="PANTHER" id="PTHR16166">
    <property type="entry name" value="VACUOLAR PROTEIN SORTING-ASSOCIATED PROTEIN VPS13"/>
    <property type="match status" value="1"/>
</dbReference>
<feature type="region of interest" description="Disordered" evidence="4">
    <location>
        <begin position="414"/>
        <end position="438"/>
    </location>
</feature>
<organism evidence="8 9">
    <name type="scientific">Oryza meyeriana var. granulata</name>
    <dbReference type="NCBI Taxonomy" id="110450"/>
    <lineage>
        <taxon>Eukaryota</taxon>
        <taxon>Viridiplantae</taxon>
        <taxon>Streptophyta</taxon>
        <taxon>Embryophyta</taxon>
        <taxon>Tracheophyta</taxon>
        <taxon>Spermatophyta</taxon>
        <taxon>Magnoliopsida</taxon>
        <taxon>Liliopsida</taxon>
        <taxon>Poales</taxon>
        <taxon>Poaceae</taxon>
        <taxon>BOP clade</taxon>
        <taxon>Oryzoideae</taxon>
        <taxon>Oryzeae</taxon>
        <taxon>Oryzinae</taxon>
        <taxon>Oryza</taxon>
        <taxon>Oryza meyeriana</taxon>
    </lineage>
</organism>
<keyword evidence="3" id="KW-0445">Lipid transport</keyword>
<keyword evidence="2" id="KW-0813">Transport</keyword>
<feature type="domain" description="Chorein N-terminal" evidence="5">
    <location>
        <begin position="1"/>
        <end position="808"/>
    </location>
</feature>
<evidence type="ECO:0000256" key="4">
    <source>
        <dbReference type="SAM" id="MobiDB-lite"/>
    </source>
</evidence>
<reference evidence="8 9" key="1">
    <citation type="submission" date="2019-11" db="EMBL/GenBank/DDBJ databases">
        <title>Whole genome sequence of Oryza granulata.</title>
        <authorList>
            <person name="Li W."/>
        </authorList>
    </citation>
    <scope>NUCLEOTIDE SEQUENCE [LARGE SCALE GENOMIC DNA]</scope>
    <source>
        <strain evidence="9">cv. Menghai</strain>
        <tissue evidence="8">Leaf</tissue>
    </source>
</reference>
<evidence type="ECO:0000313" key="8">
    <source>
        <dbReference type="EMBL" id="KAF0918799.1"/>
    </source>
</evidence>
<dbReference type="OrthoDB" id="428159at2759"/>
<evidence type="ECO:0000259" key="7">
    <source>
        <dbReference type="Pfam" id="PF25037"/>
    </source>
</evidence>
<dbReference type="Pfam" id="PF12624">
    <property type="entry name" value="VPS13_N"/>
    <property type="match status" value="1"/>
</dbReference>
<feature type="domain" description="Vacuolar protein sorting-associated protein 13 VPS13 adaptor binding" evidence="6">
    <location>
        <begin position="2413"/>
        <end position="2669"/>
    </location>
</feature>
<feature type="domain" description="Vacuolar protein sorting-associated protein 13 VPS13 adaptor binding" evidence="6">
    <location>
        <begin position="2033"/>
        <end position="2347"/>
    </location>
</feature>
<evidence type="ECO:0008006" key="10">
    <source>
        <dbReference type="Google" id="ProtNLM"/>
    </source>
</evidence>
<dbReference type="GO" id="GO:0045053">
    <property type="term" value="P:protein retention in Golgi apparatus"/>
    <property type="evidence" value="ECO:0007669"/>
    <property type="project" value="TreeGrafter"/>
</dbReference>
<name>A0A6G1E1Z7_9ORYZ</name>
<evidence type="ECO:0000259" key="5">
    <source>
        <dbReference type="Pfam" id="PF12624"/>
    </source>
</evidence>
<dbReference type="Proteomes" id="UP000479710">
    <property type="component" value="Unassembled WGS sequence"/>
</dbReference>
<dbReference type="InterPro" id="IPR026854">
    <property type="entry name" value="VPS13_N"/>
</dbReference>
<proteinExistence type="inferred from homology"/>
<comment type="similarity">
    <text evidence="1">Belongs to the VPS13 family.</text>
</comment>
<gene>
    <name evidence="8" type="ORF">E2562_026172</name>
</gene>
<protein>
    <recommendedName>
        <fullName evidence="10">C2 domain-containing protein</fullName>
    </recommendedName>
</protein>
<feature type="domain" description="Intermembrane lipid transfer protein VPS13-like C-terminal" evidence="7">
    <location>
        <begin position="3245"/>
        <end position="3310"/>
    </location>
</feature>
<evidence type="ECO:0000256" key="3">
    <source>
        <dbReference type="ARBA" id="ARBA00023055"/>
    </source>
</evidence>
<dbReference type="Pfam" id="PF25037">
    <property type="entry name" value="VPS13_C"/>
    <property type="match status" value="1"/>
</dbReference>
<dbReference type="InterPro" id="IPR056748">
    <property type="entry name" value="VPS13-like_C"/>
</dbReference>
<evidence type="ECO:0000313" key="9">
    <source>
        <dbReference type="Proteomes" id="UP000479710"/>
    </source>
</evidence>
<evidence type="ECO:0000256" key="2">
    <source>
        <dbReference type="ARBA" id="ARBA00022448"/>
    </source>
</evidence>
<dbReference type="InterPro" id="IPR026847">
    <property type="entry name" value="VPS13"/>
</dbReference>
<evidence type="ECO:0000259" key="6">
    <source>
        <dbReference type="Pfam" id="PF25036"/>
    </source>
</evidence>
<dbReference type="Pfam" id="PF25036">
    <property type="entry name" value="VPS13_VAB"/>
    <property type="match status" value="2"/>
</dbReference>
<keyword evidence="9" id="KW-1185">Reference proteome</keyword>
<dbReference type="GO" id="GO:0006869">
    <property type="term" value="P:lipid transport"/>
    <property type="evidence" value="ECO:0007669"/>
    <property type="project" value="UniProtKB-KW"/>
</dbReference>
<dbReference type="InterPro" id="IPR009543">
    <property type="entry name" value="VPS13_VAB"/>
</dbReference>
<dbReference type="EMBL" id="SPHZ02000005">
    <property type="protein sequence ID" value="KAF0918799.1"/>
    <property type="molecule type" value="Genomic_DNA"/>
</dbReference>
<dbReference type="GO" id="GO:0006623">
    <property type="term" value="P:protein targeting to vacuole"/>
    <property type="evidence" value="ECO:0007669"/>
    <property type="project" value="TreeGrafter"/>
</dbReference>
<evidence type="ECO:0000256" key="1">
    <source>
        <dbReference type="ARBA" id="ARBA00006545"/>
    </source>
</evidence>
<dbReference type="PANTHER" id="PTHR16166:SF143">
    <property type="entry name" value="PROTEIN SORTING-ASSOCIATED PROTEIN, PUTATIVE (DUF1162)-RELATED"/>
    <property type="match status" value="1"/>
</dbReference>
<accession>A0A6G1E1Z7</accession>
<sequence>MFEDLVSKVLPALLGRYVSFQKDQLTINIWNQEIILVNVELILEAFDYLQLPFALKKGRIGKLSVRIPWKTLGWGAIIIAIEDVFICACPREDSEWSSDSLDKRELDGKLAKLKAIELAKISRRITDNQTGQSLLSYIFAKILDNIQVSIRNVHITYADNYKDQGSFMFGLEFSSLSIQTDPKKQSFAMSLMAMSRQDEVNKTVEISNVGIYCHHLDEKQDPCDIGAITETNFSFSHRLAHPRDNYLINPFNVTIFVLANKSGKLDGAPQYNITVELTALVLSIDEIQVQEILNLCDYFSICALRTKYGRYRPSQSSLSKRQKGWQRMWWHYAQRSILADVHRRLRKTSWSYLGQRLDCRRKYVNLYRMKLELLQKGQLVSEDILEELENMDREGDIDDVLNYRTIAEQQLQEALVKSTKDNSSGPGSPRTDEQSAGTGQGWLKWLSHGMLGAGGTADTNSFADVSDDIIKDIYEGTEFHPISSAENHLTKENRYSLFVRLSFSGILVTVTSRKFDMKLVDAMFAGLGVEWKIWDDSTAILAWLDSLEIVNPLNENKVLLAEKCSTGDGLGAPVISVQVEFPKSNASSEASTRVVVQEFSAIYEPVFIYNLLHIYDLFSSFQFQHDRVLSSLNRFDNFGARLLSKLKYTSTNRKKLLWDLRIHHFIVRLPSENCGTEELVMVFEAGDVSMQSKDTVTDASRTQESKSFLDYISKTLPSNFSDDLLIGFKLDDLYSHFEVSLARFEVKVLTPYRHDFASTFVKLDASIVFGLCIFLDEPVLKQLEVALILPFVDIYFSQTMYSAFVNLCLETKLISNYASDDTKSEPKRPALNMFASLKLAKLSLRVDLEDHHKGSSAIAVCIGDVDIRYAIQELSEIWVIAKMVQITCNNLKEEPNSCVLCLSGNYKSNTNLTGCPESFTSDACLKLHYRTHKYNDQMHHVYQLNLNDVDLHVIPSVFGQIRRFLKTLDAVCPDGTNVTPSELDLDSMKFGAANAKFPKFALSNFCGVNSTLFAGVSVDHFPFVRTDFISGHNSVCLETQGVQASDSSCSKSKCNGTSDFNCYCAQGLASNSVCKTKHSNCSSNSSKNSKNASLTVLDLSLVSVRAHFHESCGILAILTIPESIATLSLSDASSWDFLLSAKDIMLASSWTSPSVHELLWGRSSHGNANVLNIRVKKDFPALSTEVCIGVHNVCCVLPSKLLAMFIGFFLLDDWNPLAEEHHSVENHNLESSGESLDSMTYTFEICDCVVLFPIENQDFFGVKLGVPYFFGEFISTGSTAEFASRIPKEFHSSECTVSSRVDVISLCAVKASISLLFPDDQANFILKLDENMPSRIQSLVEKLDAGIWIQIPCIEPSCSEQLSSPTFIMSKMSKCNLIAEDLYFVDGMEAVFSVTDELISVGKASKLYKGNTLQFLEQRNLNEENPDPSGSINITVSVNDLEIFFCHSKDKGLALGKIANANMKFDVSAVLVSEKPEHIYMDIVSLALQSSDSHTLVSIISNGPLSPVFIKFVKHDGRDEILASVPSFEIWLYLVDWDIIINHFHSYVRKEESSSPVVHSVVLPYSPDSAMSSFPETDCGSLDDSKLLVTCENIAGVVHLPIWQKTENCASNVMPGASGSCTMQATTHHFADDIQSPGPKDCKFITLMFNSKHFVLSLGDSRMNFRCDLDRMKIILEMIQGDKGTSVPFIHISKAKAAGFTHQPEGNPLHLSVDLQAEYLDVGFSHQIFSFCRSMELKFPVSSSSASAFYSVTFKAGLRKGSLLLNDGRWGNHGPVIETLVKNLSVQFNQMSDRIEVLTLVDLLVNYNNIDKVMWEPFIEPSKFQLNVLRKCADHALDISPSTEVWLNSSNQLNLNISEPLIEAVLRLGQMITNSLNPVSEGGLREDPGILRLSRDDVHTRRYAPYILSNDTSLPFKFRVYHGAVNSDDIDSFSVVDENSVPAGYAVPIYVEEALDEFFFQHREARSSEHLIEKRMSAVSHYMISIEFDATSGSSKPMSMDLVGIYFFEVNFSSSKKPLLSEESWEAFASNRKSSHENGLIVPVVLDVSLHNYSKLIRVYSTVKLYNATSMPLELRFDIPFGVSSKVLGPILPDKEFPLPVHLSEAGQIRWHPVGKTYLWSETHSLSSLLSHESRVGFMKSSVCYPSHPSNDPFRCCVSVEEYSIPTSSSTQKGQYCTEHLDVQPNYGNSTPRASKKISARKHFIRKVRLSTPLLIKNYLPVCISLTIDNGGIAKEVSLKEVSFASIFFVDPSNDLGITFHIQDYRSLAIKFPRVESFSTAAKSNGSKFSLTETITFYSNELNCPLNVTLEKAMDANSGARELYLSVPFLLYNCTDLLLTITQSSYERNGSTLVIPSSFELDGQTRHLLGKNGLSIVSEDPPMQSFANKIPQLDFVDGCSSYSNRTSATNSKDGPKECNKETKAYMFAPSRHTPATELLVKLNASVPNSGIETTRRDWSSPFLLIPASGSMNTTIPQSSSSGAFLVTATSIPVSTELFGRTRAIAFQPRYVICNACSNDLFYRQKGTRFSKHLNSGQHSFLHWSDIERELLVSIHFDGPGWQWSGSFFPDRLGDVQLKMRNSASGVSNMIRVEVQNADIDVHSNKIAGRNNSNTGTILILLSDDKTGFVPYRVDNFSMEKLRIYQQKCESIETIVYPYTSCQYAWDEPCYPHRLTVEVPGERSLGTYSLDILNDDVHVSLPLTPEKAERKFCISVHAEGAIKVLSIIDSNCHNMDKRETNLLGSREPKDADQKQELELNFSDVFKIHLPFVGISLISSLSQELLFASAKETNIVAMQSLDQQRITIEMQSMQIDNQFSDSPYPVMLSFEGSHKGKHMNFFKSRDTKLRSPNENSSPEPVLRLAAAKWRSNDAPFVSYQCINMSVAPFHLELEERLVFSMIDFFRSVSARIHLGQLDRSFDLSILDGATDMFGQYEKISKHISGKSQSSHMVEAQQDQLLPSVVPIGAPWQQIHLLARKQKKVYVELFELTPIKLTFSFTSTPWLNRNEGSSDPSTGFNNSTAIQRGLMALIDVEGVPVHLGEIAVENLMASWQSIQDILVRHYSRQLLHEVYKVFGSAGVIGNPMGFARNVGFGLKDFVSASRRGILQSPVELLNGIAQGSKTLIGSTVYAVSSATSHFSKTAYKGLVAFTYDEQTASKMDERERQLSLHGEGVLNGFLEGLTGLLQSPIRGAEKHGLPGVISGIAMGTAGLVARPMASILEATGRTAQSIRNRSNPHESNRLRVRFPRPVARDRPLFPYSWEEAIGMSLLYQADGGRLREETFVMCKTLREPGKFLVLTEKLLLLVSSPYLVDLGSPQFVGVPPDPQWVIETEMSLKSIVHLDRALEIVNIVGSNGETSPRDKRGSIRNRAASSAFIPLFHFSIEMPNIEDAEGTLQILLALIEKGKARRWDKNIIHRSNIY</sequence>